<dbReference type="GO" id="GO:0008270">
    <property type="term" value="F:zinc ion binding"/>
    <property type="evidence" value="ECO:0007669"/>
    <property type="project" value="InterPro"/>
</dbReference>
<gene>
    <name evidence="2" type="ORF">CGS50_011195</name>
</gene>
<evidence type="ECO:0000313" key="3">
    <source>
        <dbReference type="Proteomes" id="UP000221015"/>
    </source>
</evidence>
<evidence type="ECO:0000256" key="1">
    <source>
        <dbReference type="RuleBase" id="RU361277"/>
    </source>
</evidence>
<dbReference type="Pfam" id="PF08240">
    <property type="entry name" value="ADH_N"/>
    <property type="match status" value="1"/>
</dbReference>
<accession>A0A2J4JLU7</accession>
<dbReference type="SUPFAM" id="SSF50129">
    <property type="entry name" value="GroES-like"/>
    <property type="match status" value="1"/>
</dbReference>
<dbReference type="Pfam" id="PF00107">
    <property type="entry name" value="ADH_zinc_N"/>
    <property type="match status" value="1"/>
</dbReference>
<dbReference type="PANTHER" id="PTHR43401">
    <property type="entry name" value="L-THREONINE 3-DEHYDROGENASE"/>
    <property type="match status" value="1"/>
</dbReference>
<reference evidence="2 3" key="1">
    <citation type="journal article" date="2017" name="Front. Microbiol.">
        <title>New Insights into the Diversity of the Genus Faecalibacterium.</title>
        <authorList>
            <person name="Benevides L."/>
            <person name="Burman S."/>
            <person name="Martin R."/>
            <person name="Robert V."/>
            <person name="Thomas M."/>
            <person name="Miquel S."/>
            <person name="Chain F."/>
            <person name="Sokol H."/>
            <person name="Bermudez-Humaran L.G."/>
            <person name="Morrison M."/>
            <person name="Langella P."/>
            <person name="Azevedo V.A."/>
            <person name="Chatel J.M."/>
            <person name="Soares S."/>
        </authorList>
    </citation>
    <scope>NUCLEOTIDE SEQUENCE [LARGE SCALE GENOMIC DNA]</scope>
    <source>
        <strain evidence="2 3">CNCM I 4542</strain>
    </source>
</reference>
<dbReference type="Gene3D" id="3.40.50.720">
    <property type="entry name" value="NAD(P)-binding Rossmann-like Domain"/>
    <property type="match status" value="1"/>
</dbReference>
<comment type="similarity">
    <text evidence="1">Belongs to the zinc-containing alcohol dehydrogenase family.</text>
</comment>
<dbReference type="InterPro" id="IPR013154">
    <property type="entry name" value="ADH-like_N"/>
</dbReference>
<dbReference type="GO" id="GO:0016491">
    <property type="term" value="F:oxidoreductase activity"/>
    <property type="evidence" value="ECO:0007669"/>
    <property type="project" value="InterPro"/>
</dbReference>
<comment type="caution">
    <text evidence="2">The sequence shown here is derived from an EMBL/GenBank/DDBJ whole genome shotgun (WGS) entry which is preliminary data.</text>
</comment>
<dbReference type="AlphaFoldDB" id="A0A2J4JLU7"/>
<evidence type="ECO:0000313" key="2">
    <source>
        <dbReference type="EMBL" id="PLK28833.1"/>
    </source>
</evidence>
<dbReference type="SUPFAM" id="SSF51735">
    <property type="entry name" value="NAD(P)-binding Rossmann-fold domains"/>
    <property type="match status" value="1"/>
</dbReference>
<dbReference type="Proteomes" id="UP000221015">
    <property type="component" value="Unassembled WGS sequence"/>
</dbReference>
<name>A0A2J4JLU7_9FIRM</name>
<dbReference type="InterPro" id="IPR050129">
    <property type="entry name" value="Zn_alcohol_dh"/>
</dbReference>
<dbReference type="InterPro" id="IPR002328">
    <property type="entry name" value="ADH_Zn_CS"/>
</dbReference>
<sequence length="345" mass="37945">MKECWVTEPLHFEMRETEIPEPKDNEVQIKMMAAGVCGSDIHIYKGENPNSRYPLIPGHENVGLVTKVGADCKNIKVGDHVVIDYVIRCGECYQCKHGRGNVCEHVLVRGSGTNGGWREYWCVEEPYVYKIDDSIPWKDAALIEPLTIGEHSTSRAGVCEDDVVFILGTGTIGTIIAQACKLKGAKTVICCDISDSSLERSKQFGADYTVNSKTQDIVAEVQKITNGHGCTVAFDSACFPGSLTMIMQPGIVCNAGRVVPMGFCTVPEKITQQMINGRELTICGTRMSLNQWVPTAQKMAEGKYHMEGLATTFVKFSEIEKVFNNIVHPDPAVKKTVILFDGAED</sequence>
<protein>
    <submittedName>
        <fullName evidence="2">Chlorophyll synthesis pathway protein BchC</fullName>
    </submittedName>
</protein>
<comment type="cofactor">
    <cofactor evidence="1">
        <name>Zn(2+)</name>
        <dbReference type="ChEBI" id="CHEBI:29105"/>
    </cofactor>
</comment>
<keyword evidence="1" id="KW-0479">Metal-binding</keyword>
<organism evidence="2 3">
    <name type="scientific">Faecalibacterium prausnitzii</name>
    <dbReference type="NCBI Taxonomy" id="853"/>
    <lineage>
        <taxon>Bacteria</taxon>
        <taxon>Bacillati</taxon>
        <taxon>Bacillota</taxon>
        <taxon>Clostridia</taxon>
        <taxon>Eubacteriales</taxon>
        <taxon>Oscillospiraceae</taxon>
        <taxon>Faecalibacterium</taxon>
    </lineage>
</organism>
<dbReference type="InterPro" id="IPR013149">
    <property type="entry name" value="ADH-like_C"/>
</dbReference>
<dbReference type="InterPro" id="IPR011032">
    <property type="entry name" value="GroES-like_sf"/>
</dbReference>
<dbReference type="Gene3D" id="3.90.180.10">
    <property type="entry name" value="Medium-chain alcohol dehydrogenases, catalytic domain"/>
    <property type="match status" value="1"/>
</dbReference>
<dbReference type="InterPro" id="IPR036291">
    <property type="entry name" value="NAD(P)-bd_dom_sf"/>
</dbReference>
<keyword evidence="1" id="KW-0862">Zinc</keyword>
<proteinExistence type="inferred from homology"/>
<dbReference type="PROSITE" id="PS00059">
    <property type="entry name" value="ADH_ZINC"/>
    <property type="match status" value="1"/>
</dbReference>
<dbReference type="EMBL" id="NMTS02000069">
    <property type="protein sequence ID" value="PLK28833.1"/>
    <property type="molecule type" value="Genomic_DNA"/>
</dbReference>
<dbReference type="RefSeq" id="WP_097773822.1">
    <property type="nucleotide sequence ID" value="NZ_NMTS02000069.1"/>
</dbReference>
<dbReference type="PANTHER" id="PTHR43401:SF2">
    <property type="entry name" value="L-THREONINE 3-DEHYDROGENASE"/>
    <property type="match status" value="1"/>
</dbReference>